<gene>
    <name evidence="1" type="ORF">NM06_17870</name>
</gene>
<dbReference type="InterPro" id="IPR021308">
    <property type="entry name" value="GfcB"/>
</dbReference>
<evidence type="ECO:0000313" key="1">
    <source>
        <dbReference type="EMBL" id="KGY07241.1"/>
    </source>
</evidence>
<organism evidence="1 2">
    <name type="scientific">Photobacterium sp. (strain ATCC 43367)</name>
    <dbReference type="NCBI Taxonomy" id="379097"/>
    <lineage>
        <taxon>Bacteria</taxon>
        <taxon>Pseudomonadati</taxon>
        <taxon>Pseudomonadota</taxon>
        <taxon>Gammaproteobacteria</taxon>
        <taxon>Vibrionales</taxon>
        <taxon>Vibrionaceae</taxon>
        <taxon>Vibrio</taxon>
        <taxon>Vibrio oreintalis group</taxon>
    </lineage>
</organism>
<dbReference type="AlphaFoldDB" id="A0A0A5HUN9"/>
<dbReference type="OrthoDB" id="5591889at2"/>
<protein>
    <recommendedName>
        <fullName evidence="3">Lipoprotein GfcB</fullName>
    </recommendedName>
</protein>
<dbReference type="InterPro" id="IPR023373">
    <property type="entry name" value="YmcC_sf"/>
</dbReference>
<evidence type="ECO:0000313" key="2">
    <source>
        <dbReference type="Proteomes" id="UP000030451"/>
    </source>
</evidence>
<evidence type="ECO:0008006" key="3">
    <source>
        <dbReference type="Google" id="ProtNLM"/>
    </source>
</evidence>
<dbReference type="RefSeq" id="WP_038192646.1">
    <property type="nucleotide sequence ID" value="NZ_JRWP01000050.1"/>
</dbReference>
<accession>A0A0A5HUN9</accession>
<dbReference type="EMBL" id="JRWP01000050">
    <property type="protein sequence ID" value="KGY07241.1"/>
    <property type="molecule type" value="Genomic_DNA"/>
</dbReference>
<sequence length="219" mass="25052">MRSLSLIVVLITSGVLVGCSQRFQDTQDTFQEAFFGRSDIEMSEQKVKELPYASLYARINQGPQIFMVLAFVDYIPSTQSYRLKWLSADGAMLATENGRIVKTLSLPGSNLSNLHAPNKPTLHAQQWQATFDWQPDYRFSQEAQVTTHLVGNEKVSSLLWEKSTDHIRETYKFETTKDSMTSDYWLDDLGNVVKSAQWLIPEELYVELEILKPYAANQE</sequence>
<dbReference type="Proteomes" id="UP000030451">
    <property type="component" value="Unassembled WGS sequence"/>
</dbReference>
<dbReference type="Gene3D" id="2.40.360.10">
    <property type="entry name" value="YmcC-like"/>
    <property type="match status" value="1"/>
</dbReference>
<comment type="caution">
    <text evidence="1">The sequence shown here is derived from an EMBL/GenBank/DDBJ whole genome shotgun (WGS) entry which is preliminary data.</text>
</comment>
<dbReference type="Pfam" id="PF11102">
    <property type="entry name" value="YjbF"/>
    <property type="match status" value="1"/>
</dbReference>
<proteinExistence type="predicted"/>
<dbReference type="SUPFAM" id="SSF159270">
    <property type="entry name" value="YmcC-like"/>
    <property type="match status" value="1"/>
</dbReference>
<dbReference type="PROSITE" id="PS51257">
    <property type="entry name" value="PROKAR_LIPOPROTEIN"/>
    <property type="match status" value="1"/>
</dbReference>
<name>A0A0A5HUN9_PHOS4</name>
<reference evidence="1 2" key="1">
    <citation type="submission" date="2014-10" db="EMBL/GenBank/DDBJ databases">
        <title>Genome sequencing of Vibrio sinaloensis T08.</title>
        <authorList>
            <person name="Chan K.-G."/>
            <person name="Mohamad N.I."/>
        </authorList>
    </citation>
    <scope>NUCLEOTIDE SEQUENCE [LARGE SCALE GENOMIC DNA]</scope>
    <source>
        <strain evidence="1 2">T08</strain>
    </source>
</reference>